<dbReference type="PaxDb" id="3880-AES87321"/>
<keyword evidence="3" id="KW-1185">Reference proteome</keyword>
<dbReference type="AlphaFoldDB" id="G7JEL9"/>
<dbReference type="GO" id="GO:0009451">
    <property type="term" value="P:RNA modification"/>
    <property type="evidence" value="ECO:0007669"/>
    <property type="project" value="InterPro"/>
</dbReference>
<dbReference type="InterPro" id="IPR046960">
    <property type="entry name" value="PPR_At4g14850-like_plant"/>
</dbReference>
<organism evidence="1 3">
    <name type="scientific">Medicago truncatula</name>
    <name type="common">Barrel medic</name>
    <name type="synonym">Medicago tribuloides</name>
    <dbReference type="NCBI Taxonomy" id="3880"/>
    <lineage>
        <taxon>Eukaryota</taxon>
        <taxon>Viridiplantae</taxon>
        <taxon>Streptophyta</taxon>
        <taxon>Embryophyta</taxon>
        <taxon>Tracheophyta</taxon>
        <taxon>Spermatophyta</taxon>
        <taxon>Magnoliopsida</taxon>
        <taxon>eudicotyledons</taxon>
        <taxon>Gunneridae</taxon>
        <taxon>Pentapetalae</taxon>
        <taxon>rosids</taxon>
        <taxon>fabids</taxon>
        <taxon>Fabales</taxon>
        <taxon>Fabaceae</taxon>
        <taxon>Papilionoideae</taxon>
        <taxon>50 kb inversion clade</taxon>
        <taxon>NPAAA clade</taxon>
        <taxon>Hologalegina</taxon>
        <taxon>IRL clade</taxon>
        <taxon>Trifolieae</taxon>
        <taxon>Medicago</taxon>
    </lineage>
</organism>
<dbReference type="PANTHER" id="PTHR47926:SF456">
    <property type="entry name" value="PENTATRICOPEPTIDE REPEAT-CONTAINING PROTEIN ELI1, CHLOROPLASTIC"/>
    <property type="match status" value="1"/>
</dbReference>
<dbReference type="HOGENOM" id="CLU_2336826_0_0_1"/>
<reference evidence="2" key="3">
    <citation type="submission" date="2015-04" db="UniProtKB">
        <authorList>
            <consortium name="EnsemblPlants"/>
        </authorList>
    </citation>
    <scope>IDENTIFICATION</scope>
    <source>
        <strain evidence="2">cv. Jemalong A17</strain>
    </source>
</reference>
<dbReference type="PANTHER" id="PTHR47926">
    <property type="entry name" value="PENTATRICOPEPTIDE REPEAT-CONTAINING PROTEIN"/>
    <property type="match status" value="1"/>
</dbReference>
<evidence type="ECO:0000313" key="2">
    <source>
        <dbReference type="EnsemblPlants" id="AES87321"/>
    </source>
</evidence>
<gene>
    <name evidence="1" type="ordered locus">MTR_4g024260</name>
</gene>
<proteinExistence type="predicted"/>
<reference evidence="1 3" key="2">
    <citation type="journal article" date="2014" name="BMC Genomics">
        <title>An improved genome release (version Mt4.0) for the model legume Medicago truncatula.</title>
        <authorList>
            <person name="Tang H."/>
            <person name="Krishnakumar V."/>
            <person name="Bidwell S."/>
            <person name="Rosen B."/>
            <person name="Chan A."/>
            <person name="Zhou S."/>
            <person name="Gentzbittel L."/>
            <person name="Childs K.L."/>
            <person name="Yandell M."/>
            <person name="Gundlach H."/>
            <person name="Mayer K.F."/>
            <person name="Schwartz D.C."/>
            <person name="Town C.D."/>
        </authorList>
    </citation>
    <scope>GENOME REANNOTATION</scope>
    <source>
        <strain evidence="2 3">cv. Jemalong A17</strain>
    </source>
</reference>
<dbReference type="STRING" id="3880.G7JEL9"/>
<dbReference type="EMBL" id="CM001220">
    <property type="protein sequence ID" value="AES87321.1"/>
    <property type="molecule type" value="Genomic_DNA"/>
</dbReference>
<dbReference type="eggNOG" id="KOG4197">
    <property type="taxonomic scope" value="Eukaryota"/>
</dbReference>
<dbReference type="Proteomes" id="UP000002051">
    <property type="component" value="Chromosome 4"/>
</dbReference>
<dbReference type="GO" id="GO:0003723">
    <property type="term" value="F:RNA binding"/>
    <property type="evidence" value="ECO:0007669"/>
    <property type="project" value="InterPro"/>
</dbReference>
<evidence type="ECO:0000313" key="3">
    <source>
        <dbReference type="Proteomes" id="UP000002051"/>
    </source>
</evidence>
<evidence type="ECO:0000313" key="1">
    <source>
        <dbReference type="EMBL" id="AES87321.1"/>
    </source>
</evidence>
<accession>G7JEL9</accession>
<reference evidence="1 3" key="1">
    <citation type="journal article" date="2011" name="Nature">
        <title>The Medicago genome provides insight into the evolution of rhizobial symbioses.</title>
        <authorList>
            <person name="Young N.D."/>
            <person name="Debelle F."/>
            <person name="Oldroyd G.E."/>
            <person name="Geurts R."/>
            <person name="Cannon S.B."/>
            <person name="Udvardi M.K."/>
            <person name="Benedito V.A."/>
            <person name="Mayer K.F."/>
            <person name="Gouzy J."/>
            <person name="Schoof H."/>
            <person name="Van de Peer Y."/>
            <person name="Proost S."/>
            <person name="Cook D.R."/>
            <person name="Meyers B.C."/>
            <person name="Spannagl M."/>
            <person name="Cheung F."/>
            <person name="De Mita S."/>
            <person name="Krishnakumar V."/>
            <person name="Gundlach H."/>
            <person name="Zhou S."/>
            <person name="Mudge J."/>
            <person name="Bharti A.K."/>
            <person name="Murray J.D."/>
            <person name="Naoumkina M.A."/>
            <person name="Rosen B."/>
            <person name="Silverstein K.A."/>
            <person name="Tang H."/>
            <person name="Rombauts S."/>
            <person name="Zhao P.X."/>
            <person name="Zhou P."/>
            <person name="Barbe V."/>
            <person name="Bardou P."/>
            <person name="Bechner M."/>
            <person name="Bellec A."/>
            <person name="Berger A."/>
            <person name="Berges H."/>
            <person name="Bidwell S."/>
            <person name="Bisseling T."/>
            <person name="Choisne N."/>
            <person name="Couloux A."/>
            <person name="Denny R."/>
            <person name="Deshpande S."/>
            <person name="Dai X."/>
            <person name="Doyle J.J."/>
            <person name="Dudez A.M."/>
            <person name="Farmer A.D."/>
            <person name="Fouteau S."/>
            <person name="Franken C."/>
            <person name="Gibelin C."/>
            <person name="Gish J."/>
            <person name="Goldstein S."/>
            <person name="Gonzalez A.J."/>
            <person name="Green P.J."/>
            <person name="Hallab A."/>
            <person name="Hartog M."/>
            <person name="Hua A."/>
            <person name="Humphray S.J."/>
            <person name="Jeong D.H."/>
            <person name="Jing Y."/>
            <person name="Jocker A."/>
            <person name="Kenton S.M."/>
            <person name="Kim D.J."/>
            <person name="Klee K."/>
            <person name="Lai H."/>
            <person name="Lang C."/>
            <person name="Lin S."/>
            <person name="Macmil S.L."/>
            <person name="Magdelenat G."/>
            <person name="Matthews L."/>
            <person name="McCorrison J."/>
            <person name="Monaghan E.L."/>
            <person name="Mun J.H."/>
            <person name="Najar F.Z."/>
            <person name="Nicholson C."/>
            <person name="Noirot C."/>
            <person name="O'Bleness M."/>
            <person name="Paule C.R."/>
            <person name="Poulain J."/>
            <person name="Prion F."/>
            <person name="Qin B."/>
            <person name="Qu C."/>
            <person name="Retzel E.F."/>
            <person name="Riddle C."/>
            <person name="Sallet E."/>
            <person name="Samain S."/>
            <person name="Samson N."/>
            <person name="Sanders I."/>
            <person name="Saurat O."/>
            <person name="Scarpelli C."/>
            <person name="Schiex T."/>
            <person name="Segurens B."/>
            <person name="Severin A.J."/>
            <person name="Sherrier D.J."/>
            <person name="Shi R."/>
            <person name="Sims S."/>
            <person name="Singer S.R."/>
            <person name="Sinharoy S."/>
            <person name="Sterck L."/>
            <person name="Viollet A."/>
            <person name="Wang B.B."/>
            <person name="Wang K."/>
            <person name="Wang M."/>
            <person name="Wang X."/>
            <person name="Warfsmann J."/>
            <person name="Weissenbach J."/>
            <person name="White D.D."/>
            <person name="White J.D."/>
            <person name="Wiley G.B."/>
            <person name="Wincker P."/>
            <person name="Xing Y."/>
            <person name="Yang L."/>
            <person name="Yao Z."/>
            <person name="Ying F."/>
            <person name="Zhai J."/>
            <person name="Zhou L."/>
            <person name="Zuber A."/>
            <person name="Denarie J."/>
            <person name="Dixon R.A."/>
            <person name="May G.D."/>
            <person name="Schwartz D.C."/>
            <person name="Rogers J."/>
            <person name="Quetier F."/>
            <person name="Town C.D."/>
            <person name="Roe B.A."/>
        </authorList>
    </citation>
    <scope>NUCLEOTIDE SEQUENCE [LARGE SCALE GENOMIC DNA]</scope>
    <source>
        <strain evidence="1">A17</strain>
        <strain evidence="2 3">cv. Jemalong A17</strain>
    </source>
</reference>
<protein>
    <submittedName>
        <fullName evidence="1 2">Uncharacterized protein</fullName>
    </submittedName>
</protein>
<sequence length="98" mass="11441">MSKSNDINSENVNLVYKETSGNRKTCIIPDDITFIRVLSASMHAGMLKEGLISFELMQKLYKLEPKVQHYHYAWWIYAQPSRTCRKSRETHPKDAYST</sequence>
<name>G7JEL9_MEDTR</name>
<dbReference type="EnsemblPlants" id="AES87321">
    <property type="protein sequence ID" value="AES87321"/>
    <property type="gene ID" value="MTR_4g024260"/>
</dbReference>